<dbReference type="InterPro" id="IPR013083">
    <property type="entry name" value="Znf_RING/FYVE/PHD"/>
</dbReference>
<feature type="compositionally biased region" description="Polar residues" evidence="6">
    <location>
        <begin position="629"/>
        <end position="652"/>
    </location>
</feature>
<dbReference type="CDD" id="cd16620">
    <property type="entry name" value="vRING-HC-C4C4_RBBP6"/>
    <property type="match status" value="1"/>
</dbReference>
<evidence type="ECO:0000256" key="4">
    <source>
        <dbReference type="ARBA" id="ARBA00022833"/>
    </source>
</evidence>
<feature type="compositionally biased region" description="Basic and acidic residues" evidence="6">
    <location>
        <begin position="605"/>
        <end position="628"/>
    </location>
</feature>
<feature type="domain" description="DWNN" evidence="7">
    <location>
        <begin position="3"/>
        <end position="76"/>
    </location>
</feature>
<dbReference type="InterPro" id="IPR036875">
    <property type="entry name" value="Znf_CCHC_sf"/>
</dbReference>
<dbReference type="PANTHER" id="PTHR15439:SF0">
    <property type="entry name" value="CELL DIVISION CYCLE AND APOPTOSIS REGULATOR PROTEIN 1-RELATED"/>
    <property type="match status" value="1"/>
</dbReference>
<keyword evidence="5" id="KW-0539">Nucleus</keyword>
<dbReference type="PANTHER" id="PTHR15439">
    <property type="entry name" value="RETINOBLASTOMA-BINDING PROTEIN 6"/>
    <property type="match status" value="1"/>
</dbReference>
<evidence type="ECO:0000259" key="7">
    <source>
        <dbReference type="PROSITE" id="PS51282"/>
    </source>
</evidence>
<feature type="compositionally biased region" description="Polar residues" evidence="6">
    <location>
        <begin position="813"/>
        <end position="823"/>
    </location>
</feature>
<feature type="compositionally biased region" description="Basic and acidic residues" evidence="6">
    <location>
        <begin position="880"/>
        <end position="898"/>
    </location>
</feature>
<dbReference type="GO" id="GO:0003676">
    <property type="term" value="F:nucleic acid binding"/>
    <property type="evidence" value="ECO:0007669"/>
    <property type="project" value="InterPro"/>
</dbReference>
<dbReference type="EMBL" id="JAUIZM010000006">
    <property type="protein sequence ID" value="KAK1378219.1"/>
    <property type="molecule type" value="Genomic_DNA"/>
</dbReference>
<organism evidence="8 9">
    <name type="scientific">Heracleum sosnowskyi</name>
    <dbReference type="NCBI Taxonomy" id="360622"/>
    <lineage>
        <taxon>Eukaryota</taxon>
        <taxon>Viridiplantae</taxon>
        <taxon>Streptophyta</taxon>
        <taxon>Embryophyta</taxon>
        <taxon>Tracheophyta</taxon>
        <taxon>Spermatophyta</taxon>
        <taxon>Magnoliopsida</taxon>
        <taxon>eudicotyledons</taxon>
        <taxon>Gunneridae</taxon>
        <taxon>Pentapetalae</taxon>
        <taxon>asterids</taxon>
        <taxon>campanulids</taxon>
        <taxon>Apiales</taxon>
        <taxon>Apiaceae</taxon>
        <taxon>Apioideae</taxon>
        <taxon>apioid superclade</taxon>
        <taxon>Tordylieae</taxon>
        <taxon>Tordyliinae</taxon>
        <taxon>Heracleum</taxon>
    </lineage>
</organism>
<dbReference type="InterPro" id="IPR033489">
    <property type="entry name" value="RBBP6"/>
</dbReference>
<feature type="compositionally biased region" description="Basic and acidic residues" evidence="6">
    <location>
        <begin position="749"/>
        <end position="758"/>
    </location>
</feature>
<reference evidence="8" key="1">
    <citation type="submission" date="2023-02" db="EMBL/GenBank/DDBJ databases">
        <title>Genome of toxic invasive species Heracleum sosnowskyi carries increased number of genes despite the absence of recent whole-genome duplications.</title>
        <authorList>
            <person name="Schelkunov M."/>
            <person name="Shtratnikova V."/>
            <person name="Makarenko M."/>
            <person name="Klepikova A."/>
            <person name="Omelchenko D."/>
            <person name="Novikova G."/>
            <person name="Obukhova E."/>
            <person name="Bogdanov V."/>
            <person name="Penin A."/>
            <person name="Logacheva M."/>
        </authorList>
    </citation>
    <scope>NUCLEOTIDE SEQUENCE</scope>
    <source>
        <strain evidence="8">Hsosn_3</strain>
        <tissue evidence="8">Leaf</tissue>
    </source>
</reference>
<dbReference type="Proteomes" id="UP001237642">
    <property type="component" value="Unassembled WGS sequence"/>
</dbReference>
<comment type="caution">
    <text evidence="8">The sequence shown here is derived from an EMBL/GenBank/DDBJ whole genome shotgun (WGS) entry which is preliminary data.</text>
</comment>
<dbReference type="GO" id="GO:0005634">
    <property type="term" value="C:nucleus"/>
    <property type="evidence" value="ECO:0007669"/>
    <property type="project" value="UniProtKB-SubCell"/>
</dbReference>
<dbReference type="Pfam" id="PF13696">
    <property type="entry name" value="zf-CCHC_2"/>
    <property type="match status" value="1"/>
</dbReference>
<keyword evidence="4" id="KW-0862">Zinc</keyword>
<dbReference type="SUPFAM" id="SSF57850">
    <property type="entry name" value="RING/U-box"/>
    <property type="match status" value="1"/>
</dbReference>
<protein>
    <submittedName>
        <fullName evidence="8">DWNN domain-containing protein</fullName>
    </submittedName>
</protein>
<dbReference type="Gene3D" id="3.30.40.10">
    <property type="entry name" value="Zinc/RING finger domain, C3HC4 (zinc finger)"/>
    <property type="match status" value="1"/>
</dbReference>
<feature type="compositionally biased region" description="Basic and acidic residues" evidence="6">
    <location>
        <begin position="678"/>
        <end position="726"/>
    </location>
</feature>
<keyword evidence="3" id="KW-0863">Zinc-finger</keyword>
<reference evidence="8" key="2">
    <citation type="submission" date="2023-05" db="EMBL/GenBank/DDBJ databases">
        <authorList>
            <person name="Schelkunov M.I."/>
        </authorList>
    </citation>
    <scope>NUCLEOTIDE SEQUENCE</scope>
    <source>
        <strain evidence="8">Hsosn_3</strain>
        <tissue evidence="8">Leaf</tissue>
    </source>
</reference>
<feature type="compositionally biased region" description="Basic residues" evidence="6">
    <location>
        <begin position="734"/>
        <end position="748"/>
    </location>
</feature>
<feature type="compositionally biased region" description="Basic residues" evidence="6">
    <location>
        <begin position="899"/>
        <end position="908"/>
    </location>
</feature>
<dbReference type="GO" id="GO:0006511">
    <property type="term" value="P:ubiquitin-dependent protein catabolic process"/>
    <property type="evidence" value="ECO:0007669"/>
    <property type="project" value="TreeGrafter"/>
</dbReference>
<dbReference type="SUPFAM" id="SSF57756">
    <property type="entry name" value="Retrovirus zinc finger-like domains"/>
    <property type="match status" value="1"/>
</dbReference>
<dbReference type="GO" id="GO:0061630">
    <property type="term" value="F:ubiquitin protein ligase activity"/>
    <property type="evidence" value="ECO:0007669"/>
    <property type="project" value="InterPro"/>
</dbReference>
<dbReference type="AlphaFoldDB" id="A0AAD8I320"/>
<dbReference type="GO" id="GO:0016567">
    <property type="term" value="P:protein ubiquitination"/>
    <property type="evidence" value="ECO:0007669"/>
    <property type="project" value="InterPro"/>
</dbReference>
<gene>
    <name evidence="8" type="ORF">POM88_024963</name>
</gene>
<feature type="compositionally biased region" description="Basic residues" evidence="6">
    <location>
        <begin position="668"/>
        <end position="677"/>
    </location>
</feature>
<feature type="compositionally biased region" description="Polar residues" evidence="6">
    <location>
        <begin position="406"/>
        <end position="420"/>
    </location>
</feature>
<sequence length="908" mass="101276">MAVYYKFKSAKDYDSVSLDGHFITVASLKDKIFQNKHLGSGTDFDLVVSNAQTNEEFVDEGMLIPKNTSVLIRRVPGRPRMPIVAAPPVTDQQEPEVECKAEDLQGAKSTFFGANPSVTNYPEDSEWDEFGNDLYAIPEVLPVQANNHVQDAPPPSKADEDSKIQALIDTPALDWQHQTTDGFGNGRGYGRGMGGRTGGRGFGRGVGLDRKTPPPGYVCHRCKVPGHFIQHCPTNGDPTFDIRKVKPPTGIPKSMLMATPDGSYALPSGAVAVLKPNEAAFEKEIEGMPSTRSVGDLPPELYCPLCKEVMKDAVLTSKCCFQSFCDKCIRDNIISKSMCVCGAQNVLADDLLPNNTVRVTINRILEANNSEDNKGGAFQIQDMESARPKPKIPSPALSAASKGEQVLSQNKDTAGLQDTTEPVKIVDIPQPPVQNLDRAGTARVPDVSEATNESRSVKEPALQASGPVAADDQPQKLVSEPGKKKKKKKPRMPSEMQWNASQEFAAENYMMPMGPAFNPYWSGMQPGMEGFGGPFAGPMPYMGYGPGPMPMDFPYGGHFPQDPYGPPVNIMPFPPQRNFAGYGMGFNGRPPVMSKEEFEARKADLMRKRELERRGDSRDFPKERESREVTSSSGVPSIKSQSKANLPPSSHADQLPDYHRSRPERSRSRSRSPRRRSREPELPRRRSRDPELPRRRSRDPEPQRRHSRDREPPRASSKRKAEHDRFSEDDEHSHHHRREKEHSRHRHHREEDHHHRSESLSSKRPMRPASTDPPPKSSSISDKDKRSVFSRISFPEREAAAAAAAEAKKRKTVTSSSAAVSNEYQEDHHKSKAAKTVPKKTSSNTSGGNVEERYQYNDEYDESSEDDDRHFKRRPSRYVAVEEERHSSRGSKEREKGSHSNKHSNSHK</sequence>
<dbReference type="GO" id="GO:0008270">
    <property type="term" value="F:zinc ion binding"/>
    <property type="evidence" value="ECO:0007669"/>
    <property type="project" value="UniProtKB-KW"/>
</dbReference>
<keyword evidence="2" id="KW-0479">Metal-binding</keyword>
<dbReference type="InterPro" id="IPR025829">
    <property type="entry name" value="Zn_knuckle_CX2CX3GHX4C"/>
</dbReference>
<evidence type="ECO:0000313" key="8">
    <source>
        <dbReference type="EMBL" id="KAK1378219.1"/>
    </source>
</evidence>
<dbReference type="Gene3D" id="4.10.60.10">
    <property type="entry name" value="Zinc finger, CCHC-type"/>
    <property type="match status" value="1"/>
</dbReference>
<dbReference type="Pfam" id="PF08783">
    <property type="entry name" value="DWNN"/>
    <property type="match status" value="1"/>
</dbReference>
<proteinExistence type="predicted"/>
<evidence type="ECO:0000256" key="3">
    <source>
        <dbReference type="ARBA" id="ARBA00022771"/>
    </source>
</evidence>
<evidence type="ECO:0000313" key="9">
    <source>
        <dbReference type="Proteomes" id="UP001237642"/>
    </source>
</evidence>
<feature type="compositionally biased region" description="Polar residues" evidence="6">
    <location>
        <begin position="839"/>
        <end position="848"/>
    </location>
</feature>
<dbReference type="Gene3D" id="3.10.20.90">
    <property type="entry name" value="Phosphatidylinositol 3-kinase Catalytic Subunit, Chain A, domain 1"/>
    <property type="match status" value="1"/>
</dbReference>
<accession>A0AAD8I320</accession>
<dbReference type="InterPro" id="IPR014891">
    <property type="entry name" value="DWNN_domain"/>
</dbReference>
<dbReference type="GO" id="GO:0006397">
    <property type="term" value="P:mRNA processing"/>
    <property type="evidence" value="ECO:0007669"/>
    <property type="project" value="InterPro"/>
</dbReference>
<feature type="region of interest" description="Disordered" evidence="6">
    <location>
        <begin position="383"/>
        <end position="496"/>
    </location>
</feature>
<name>A0AAD8I320_9APIA</name>
<comment type="subcellular location">
    <subcellularLocation>
        <location evidence="1">Nucleus</location>
    </subcellularLocation>
</comment>
<evidence type="ECO:0000256" key="6">
    <source>
        <dbReference type="SAM" id="MobiDB-lite"/>
    </source>
</evidence>
<feature type="compositionally biased region" description="Basic and acidic residues" evidence="6">
    <location>
        <begin position="654"/>
        <end position="667"/>
    </location>
</feature>
<evidence type="ECO:0000256" key="1">
    <source>
        <dbReference type="ARBA" id="ARBA00004123"/>
    </source>
</evidence>
<feature type="region of interest" description="Disordered" evidence="6">
    <location>
        <begin position="605"/>
        <end position="908"/>
    </location>
</feature>
<dbReference type="SMART" id="SM01180">
    <property type="entry name" value="DWNN"/>
    <property type="match status" value="1"/>
</dbReference>
<evidence type="ECO:0000256" key="2">
    <source>
        <dbReference type="ARBA" id="ARBA00022723"/>
    </source>
</evidence>
<evidence type="ECO:0000256" key="5">
    <source>
        <dbReference type="ARBA" id="ARBA00023242"/>
    </source>
</evidence>
<dbReference type="PROSITE" id="PS51282">
    <property type="entry name" value="DWNN"/>
    <property type="match status" value="1"/>
</dbReference>
<keyword evidence="9" id="KW-1185">Reference proteome</keyword>